<keyword evidence="2" id="KW-1185">Reference proteome</keyword>
<evidence type="ECO:0000313" key="1">
    <source>
        <dbReference type="EMBL" id="EMF16090.1"/>
    </source>
</evidence>
<dbReference type="Proteomes" id="UP000016931">
    <property type="component" value="Unassembled WGS sequence"/>
</dbReference>
<reference evidence="1 2" key="1">
    <citation type="journal article" date="2012" name="PLoS Pathog.">
        <title>Diverse lifestyles and strategies of plant pathogenesis encoded in the genomes of eighteen Dothideomycetes fungi.</title>
        <authorList>
            <person name="Ohm R.A."/>
            <person name="Feau N."/>
            <person name="Henrissat B."/>
            <person name="Schoch C.L."/>
            <person name="Horwitz B.A."/>
            <person name="Barry K.W."/>
            <person name="Condon B.J."/>
            <person name="Copeland A.C."/>
            <person name="Dhillon B."/>
            <person name="Glaser F."/>
            <person name="Hesse C.N."/>
            <person name="Kosti I."/>
            <person name="LaButti K."/>
            <person name="Lindquist E.A."/>
            <person name="Lucas S."/>
            <person name="Salamov A.A."/>
            <person name="Bradshaw R.E."/>
            <person name="Ciuffetti L."/>
            <person name="Hamelin R.C."/>
            <person name="Kema G.H.J."/>
            <person name="Lawrence C."/>
            <person name="Scott J.A."/>
            <person name="Spatafora J.W."/>
            <person name="Turgeon B.G."/>
            <person name="de Wit P.J.G.M."/>
            <person name="Zhong S."/>
            <person name="Goodwin S.B."/>
            <person name="Grigoriev I.V."/>
        </authorList>
    </citation>
    <scope>NUCLEOTIDE SEQUENCE [LARGE SCALE GENOMIC DNA]</scope>
    <source>
        <strain evidence="1 2">SO2202</strain>
    </source>
</reference>
<dbReference type="OMA" id="TWAILAN"/>
<dbReference type="eggNOG" id="ENOG502TKYS">
    <property type="taxonomic scope" value="Eukaryota"/>
</dbReference>
<dbReference type="EMBL" id="KB456261">
    <property type="protein sequence ID" value="EMF16090.1"/>
    <property type="molecule type" value="Genomic_DNA"/>
</dbReference>
<dbReference type="OrthoDB" id="3816801at2759"/>
<accession>M3DE86</accession>
<dbReference type="AlphaFoldDB" id="M3DE86"/>
<name>M3DE86_SPHMS</name>
<evidence type="ECO:0000313" key="2">
    <source>
        <dbReference type="Proteomes" id="UP000016931"/>
    </source>
</evidence>
<protein>
    <submittedName>
        <fullName evidence="1">Uncharacterized protein</fullName>
    </submittedName>
</protein>
<dbReference type="RefSeq" id="XP_016764211.1">
    <property type="nucleotide sequence ID" value="XM_016904507.1"/>
</dbReference>
<gene>
    <name evidence="1" type="ORF">SEPMUDRAFT_147757</name>
</gene>
<dbReference type="GeneID" id="27901644"/>
<sequence>MTSFYGEWPAKNETLEVGIDDVDILIHGTDSQFKAIGTKGLNACTCVVILGESAIILAHISPYPGDFDANTSEDLPQLSYLHHESSLTAITNLMERHMEHFPPSTTAWGVFATNQESGPMQSVIDQVRDSLEAVNVDMRSVLYQEADVQNILFRKGEIVSSFTEDNKPQLILERAKLWPQIEDFSQSSTLESWIAVPSAAGLSAAGPAMWSATSRALPQMLSPQAWSGYPLRTTDEGATMMSCIIFGLSMEVAAVWLPATSVLPMIWICNNWLQTETRPDDNVLAVRALNGALVRIERPMAWALFHYWIL</sequence>
<proteinExistence type="predicted"/>
<organism evidence="1 2">
    <name type="scientific">Sphaerulina musiva (strain SO2202)</name>
    <name type="common">Poplar stem canker fungus</name>
    <name type="synonym">Septoria musiva</name>
    <dbReference type="NCBI Taxonomy" id="692275"/>
    <lineage>
        <taxon>Eukaryota</taxon>
        <taxon>Fungi</taxon>
        <taxon>Dikarya</taxon>
        <taxon>Ascomycota</taxon>
        <taxon>Pezizomycotina</taxon>
        <taxon>Dothideomycetes</taxon>
        <taxon>Dothideomycetidae</taxon>
        <taxon>Mycosphaerellales</taxon>
        <taxon>Mycosphaerellaceae</taxon>
        <taxon>Sphaerulina</taxon>
    </lineage>
</organism>
<dbReference type="HOGENOM" id="CLU_897623_0_0_1"/>